<dbReference type="RefSeq" id="WP_112895641.1">
    <property type="nucleotide sequence ID" value="NZ_CAWNYH010000022.1"/>
</dbReference>
<dbReference type="AlphaFoldDB" id="A0A329X505"/>
<proteinExistence type="predicted"/>
<dbReference type="Proteomes" id="UP000466619">
    <property type="component" value="Unassembled WGS sequence"/>
</dbReference>
<organism evidence="2 3">
    <name type="scientific">Photorhabdus bodei</name>
    <dbReference type="NCBI Taxonomy" id="2029681"/>
    <lineage>
        <taxon>Bacteria</taxon>
        <taxon>Pseudomonadati</taxon>
        <taxon>Pseudomonadota</taxon>
        <taxon>Gammaproteobacteria</taxon>
        <taxon>Enterobacterales</taxon>
        <taxon>Morganellaceae</taxon>
        <taxon>Photorhabdus</taxon>
    </lineage>
</organism>
<evidence type="ECO:0000313" key="4">
    <source>
        <dbReference type="Proteomes" id="UP000466619"/>
    </source>
</evidence>
<evidence type="ECO:0000313" key="1">
    <source>
        <dbReference type="EMBL" id="NDL05625.1"/>
    </source>
</evidence>
<reference evidence="1 4" key="3">
    <citation type="submission" date="2019-12" db="EMBL/GenBank/DDBJ databases">
        <title>Engineering Photorhabdus to improve their lethality against agricultural pests.</title>
        <authorList>
            <person name="Machado R.A.R."/>
        </authorList>
    </citation>
    <scope>NUCLEOTIDE SEQUENCE [LARGE SCALE GENOMIC DNA]</scope>
    <source>
        <strain evidence="1 4">M-CN4</strain>
    </source>
</reference>
<keyword evidence="4" id="KW-1185">Reference proteome</keyword>
<dbReference type="GO" id="GO:0016491">
    <property type="term" value="F:oxidoreductase activity"/>
    <property type="evidence" value="ECO:0007669"/>
    <property type="project" value="InterPro"/>
</dbReference>
<dbReference type="GeneID" id="88806791"/>
<dbReference type="InterPro" id="IPR012348">
    <property type="entry name" value="RNR-like"/>
</dbReference>
<comment type="caution">
    <text evidence="2">The sequence shown here is derived from an EMBL/GenBank/DDBJ whole genome shotgun (WGS) entry which is preliminary data.</text>
</comment>
<reference evidence="2" key="1">
    <citation type="submission" date="2017-08" db="EMBL/GenBank/DDBJ databases">
        <authorList>
            <person name="de Groot N.N."/>
        </authorList>
    </citation>
    <scope>NUCLEOTIDE SEQUENCE</scope>
    <source>
        <strain evidence="2">LJ24-63</strain>
    </source>
</reference>
<dbReference type="Pfam" id="PF11583">
    <property type="entry name" value="AurF"/>
    <property type="match status" value="1"/>
</dbReference>
<dbReference type="Gene3D" id="1.10.620.20">
    <property type="entry name" value="Ribonucleotide Reductase, subunit A"/>
    <property type="match status" value="1"/>
</dbReference>
<dbReference type="InterPro" id="IPR025859">
    <property type="entry name" value="AurF/CmlI"/>
</dbReference>
<reference evidence="2 3" key="2">
    <citation type="journal article" date="2018" name="Int. J. Syst. Evol. Microbiol.">
        <title>Whole-genome-based revisit of Photorhabdus phylogeny: proposal for the elevation of most Photorhabdus subspecies to the species level and description of one novel species Photorhabdus bodei sp. nov., and one novel subspecies Photorhabdus laumondii subsp. clarkei subsp. nov.</title>
        <authorList>
            <person name="Machado R.A.R."/>
            <person name="Wuthrich D."/>
            <person name="Kuhnert P."/>
            <person name="Arce C.C.M."/>
            <person name="Thonen L."/>
            <person name="Ruiz C."/>
            <person name="Zhang X."/>
            <person name="Robert C.A.M."/>
            <person name="Karimi J."/>
            <person name="Kamali S."/>
            <person name="Ma J."/>
            <person name="Bruggmann R."/>
            <person name="Erb M."/>
        </authorList>
    </citation>
    <scope>NUCLEOTIDE SEQUENCE [LARGE SCALE GENOMIC DNA]</scope>
    <source>
        <strain evidence="2 3">LJ24-63</strain>
    </source>
</reference>
<gene>
    <name evidence="2" type="ORF">CKY02_13115</name>
    <name evidence="1" type="ORF">GPY48_21365</name>
</gene>
<sequence>MSSELIGNVLSKGGLLSSYTAKWEQRASIRTRPEKYIDFDIPGFFFPEEKQPLLLDESLQHISYEIKNEILIQAFFKYLNDIINLEIKLINSACNKIIYNDLSVKYHEQMKINAYTIVIDEYYHVYIARNMMNQLKAKFPDIKELSYPISDAYVAVSEIMSRLSPRYHDLFEIIAVCIFETTLVKELVEFFNSENVHPSIKYYVNDHMNDESRHYLYFHELLQYTWHHMSDDETYGIGQHIADFVKLYLNIESEKQFNTELLSSITNDRAYSEKSVQRIYQGFEVTPDVPIVKNVLLALKRAGVLEHQAVRRGFENIGWVIS</sequence>
<dbReference type="EMBL" id="NSCM01000022">
    <property type="protein sequence ID" value="RAX11525.1"/>
    <property type="molecule type" value="Genomic_DNA"/>
</dbReference>
<dbReference type="Proteomes" id="UP000250919">
    <property type="component" value="Unassembled WGS sequence"/>
</dbReference>
<evidence type="ECO:0000313" key="2">
    <source>
        <dbReference type="EMBL" id="RAX11525.1"/>
    </source>
</evidence>
<evidence type="ECO:0000313" key="3">
    <source>
        <dbReference type="Proteomes" id="UP000250919"/>
    </source>
</evidence>
<protein>
    <recommendedName>
        <fullName evidence="5">Aminobenzoate oxygenase</fullName>
    </recommendedName>
</protein>
<name>A0A329X505_9GAMM</name>
<dbReference type="EMBL" id="WSFC01000072">
    <property type="protein sequence ID" value="NDL05625.1"/>
    <property type="molecule type" value="Genomic_DNA"/>
</dbReference>
<accession>A0A329X505</accession>
<evidence type="ECO:0008006" key="5">
    <source>
        <dbReference type="Google" id="ProtNLM"/>
    </source>
</evidence>